<dbReference type="ESTHER" id="9neis-c4glb2">
    <property type="family name" value="6_AlphaBeta_hydrolase"/>
</dbReference>
<sequence>MPLCCVCGWQDNQTANQTTTAYRPQPPYPIFRLPYPMTQNVLLLHGLHMTALVMKPLGNRLAAHGFTPHYFSYPTTKGSLKTHAIALAHHIQRENILPTHFVAHSLGGLLLRHLAALHPELLQARAVTLGSPHQGSQTAQRVKQIMPRMLGDSWQNALDGSLPNQPLPIECGSIAGTLSAGLGRLVTQFSEPNDGTVALAETALPDSQQLVVPCSHSGLLFDETVAQQVAYFLQHGRFLPTAA</sequence>
<dbReference type="HOGENOM" id="CLU_075528_2_0_4"/>
<name>C4GLB2_9NEIS</name>
<dbReference type="STRING" id="629741.GCWU000324_01769"/>
<dbReference type="SUPFAM" id="SSF53474">
    <property type="entry name" value="alpha/beta-Hydrolases"/>
    <property type="match status" value="1"/>
</dbReference>
<dbReference type="Gene3D" id="3.40.50.1820">
    <property type="entry name" value="alpha/beta hydrolase"/>
    <property type="match status" value="1"/>
</dbReference>
<evidence type="ECO:0000313" key="2">
    <source>
        <dbReference type="Proteomes" id="UP000003009"/>
    </source>
</evidence>
<dbReference type="PANTHER" id="PTHR37946">
    <property type="entry name" value="SLL1969 PROTEIN"/>
    <property type="match status" value="1"/>
</dbReference>
<protein>
    <submittedName>
        <fullName evidence="1">Serine esterase (DUF676)</fullName>
    </submittedName>
</protein>
<comment type="caution">
    <text evidence="1">The sequence shown here is derived from an EMBL/GenBank/DDBJ whole genome shotgun (WGS) entry which is preliminary data.</text>
</comment>
<evidence type="ECO:0000313" key="1">
    <source>
        <dbReference type="EMBL" id="EEP67521.1"/>
    </source>
</evidence>
<gene>
    <name evidence="1" type="ORF">GCWU000324_01769</name>
</gene>
<proteinExistence type="predicted"/>
<keyword evidence="2" id="KW-1185">Reference proteome</keyword>
<dbReference type="InterPro" id="IPR029058">
    <property type="entry name" value="AB_hydrolase_fold"/>
</dbReference>
<dbReference type="EMBL" id="ACJW02000003">
    <property type="protein sequence ID" value="EEP67521.1"/>
    <property type="molecule type" value="Genomic_DNA"/>
</dbReference>
<dbReference type="PANTHER" id="PTHR37946:SF1">
    <property type="entry name" value="SLL1969 PROTEIN"/>
    <property type="match status" value="1"/>
</dbReference>
<dbReference type="Proteomes" id="UP000003009">
    <property type="component" value="Unassembled WGS sequence"/>
</dbReference>
<accession>C4GLB2</accession>
<reference evidence="1" key="1">
    <citation type="submission" date="2009-04" db="EMBL/GenBank/DDBJ databases">
        <authorList>
            <person name="Weinstock G."/>
            <person name="Sodergren E."/>
            <person name="Clifton S."/>
            <person name="Fulton L."/>
            <person name="Fulton B."/>
            <person name="Courtney L."/>
            <person name="Fronick C."/>
            <person name="Harrison M."/>
            <person name="Strong C."/>
            <person name="Farmer C."/>
            <person name="Delahaunty K."/>
            <person name="Markovic C."/>
            <person name="Hall O."/>
            <person name="Minx P."/>
            <person name="Tomlinson C."/>
            <person name="Mitreva M."/>
            <person name="Nelson J."/>
            <person name="Hou S."/>
            <person name="Wollam A."/>
            <person name="Pepin K.H."/>
            <person name="Johnson M."/>
            <person name="Bhonagiri V."/>
            <person name="Nash W.E."/>
            <person name="Warren W."/>
            <person name="Chinwalla A."/>
            <person name="Mardis E.R."/>
            <person name="Wilson R.K."/>
        </authorList>
    </citation>
    <scope>NUCLEOTIDE SEQUENCE [LARGE SCALE GENOMIC DNA]</scope>
    <source>
        <strain evidence="1">ATCC 51147</strain>
    </source>
</reference>
<organism evidence="1 2">
    <name type="scientific">Kingella oralis ATCC 51147</name>
    <dbReference type="NCBI Taxonomy" id="629741"/>
    <lineage>
        <taxon>Bacteria</taxon>
        <taxon>Pseudomonadati</taxon>
        <taxon>Pseudomonadota</taxon>
        <taxon>Betaproteobacteria</taxon>
        <taxon>Neisseriales</taxon>
        <taxon>Neisseriaceae</taxon>
        <taxon>Kingella</taxon>
    </lineage>
</organism>
<dbReference type="AlphaFoldDB" id="C4GLB2"/>